<proteinExistence type="predicted"/>
<dbReference type="STRING" id="266265.Bxe_C1165"/>
<dbReference type="AlphaFoldDB" id="Q13FW0"/>
<dbReference type="Proteomes" id="UP000001817">
    <property type="component" value="Chromosome 3"/>
</dbReference>
<gene>
    <name evidence="1" type="ORF">Bxe_C1165</name>
</gene>
<evidence type="ECO:0000313" key="2">
    <source>
        <dbReference type="Proteomes" id="UP000001817"/>
    </source>
</evidence>
<sequence length="96" mass="10720">MRRIDMFSYKKSCHCTNVKWPFFACQAPKFGFSDAAEMRPWKGGAPGNTRNPADAGAFNGLKYAPCNAATMRFHSTTACVVAAIQRLHCDIILRIY</sequence>
<evidence type="ECO:0000313" key="1">
    <source>
        <dbReference type="EMBL" id="ABE37029.1"/>
    </source>
</evidence>
<dbReference type="KEGG" id="bxe:Bxe_C1165"/>
<reference evidence="1 2" key="1">
    <citation type="journal article" date="2006" name="Proc. Natl. Acad. Sci. U.S.A.">
        <title>Burkholderia xenovorans LB400 harbors a multi-replicon, 9.73-Mbp genome shaped for versatility.</title>
        <authorList>
            <person name="Chain P.S."/>
            <person name="Denef V.J."/>
            <person name="Konstantinidis K.T."/>
            <person name="Vergez L.M."/>
            <person name="Agullo L."/>
            <person name="Reyes V.L."/>
            <person name="Hauser L."/>
            <person name="Cordova M."/>
            <person name="Gomez L."/>
            <person name="Gonzalez M."/>
            <person name="Land M."/>
            <person name="Lao V."/>
            <person name="Larimer F."/>
            <person name="LiPuma J.J."/>
            <person name="Mahenthiralingam E."/>
            <person name="Malfatti S.A."/>
            <person name="Marx C.J."/>
            <person name="Parnell J.J."/>
            <person name="Ramette A."/>
            <person name="Richardson P."/>
            <person name="Seeger M."/>
            <person name="Smith D."/>
            <person name="Spilker T."/>
            <person name="Sul W.J."/>
            <person name="Tsoi T.V."/>
            <person name="Ulrich L.E."/>
            <person name="Zhulin I.B."/>
            <person name="Tiedje J.M."/>
        </authorList>
    </citation>
    <scope>NUCLEOTIDE SEQUENCE [LARGE SCALE GENOMIC DNA]</scope>
    <source>
        <strain evidence="1 2">LB400</strain>
    </source>
</reference>
<organism evidence="1 2">
    <name type="scientific">Paraburkholderia xenovorans (strain LB400)</name>
    <dbReference type="NCBI Taxonomy" id="266265"/>
    <lineage>
        <taxon>Bacteria</taxon>
        <taxon>Pseudomonadati</taxon>
        <taxon>Pseudomonadota</taxon>
        <taxon>Betaproteobacteria</taxon>
        <taxon>Burkholderiales</taxon>
        <taxon>Burkholderiaceae</taxon>
        <taxon>Paraburkholderia</taxon>
    </lineage>
</organism>
<dbReference type="EMBL" id="CP000272">
    <property type="protein sequence ID" value="ABE37029.1"/>
    <property type="molecule type" value="Genomic_DNA"/>
</dbReference>
<name>Q13FW0_PARXL</name>
<accession>Q13FW0</accession>
<protein>
    <submittedName>
        <fullName evidence="1">Uncharacterized protein</fullName>
    </submittedName>
</protein>
<keyword evidence="2" id="KW-1185">Reference proteome</keyword>